<dbReference type="FunFam" id="1.20.1310.10:FF:000001">
    <property type="entry name" value="Cullin 3"/>
    <property type="match status" value="1"/>
</dbReference>
<dbReference type="SUPFAM" id="SSF75632">
    <property type="entry name" value="Cullin homology domain"/>
    <property type="match status" value="1"/>
</dbReference>
<dbReference type="SMART" id="SM00884">
    <property type="entry name" value="Cullin_Nedd8"/>
    <property type="match status" value="1"/>
</dbReference>
<evidence type="ECO:0000313" key="11">
    <source>
        <dbReference type="EMBL" id="GAX75479.1"/>
    </source>
</evidence>
<dbReference type="GO" id="GO:0080090">
    <property type="term" value="P:regulation of primary metabolic process"/>
    <property type="evidence" value="ECO:0007669"/>
    <property type="project" value="UniProtKB-ARBA"/>
</dbReference>
<comment type="subcellular location">
    <subcellularLocation>
        <location evidence="1">Nucleus</location>
    </subcellularLocation>
</comment>
<evidence type="ECO:0000259" key="10">
    <source>
        <dbReference type="PROSITE" id="PS50069"/>
    </source>
</evidence>
<protein>
    <recommendedName>
        <fullName evidence="10">Cullin family profile domain-containing protein</fullName>
    </recommendedName>
</protein>
<dbReference type="GO" id="GO:0005634">
    <property type="term" value="C:nucleus"/>
    <property type="evidence" value="ECO:0007669"/>
    <property type="project" value="UniProtKB-SubCell"/>
</dbReference>
<feature type="domain" description="Cullin family profile" evidence="10">
    <location>
        <begin position="373"/>
        <end position="625"/>
    </location>
</feature>
<dbReference type="Pfam" id="PF26557">
    <property type="entry name" value="Cullin_AB"/>
    <property type="match status" value="1"/>
</dbReference>
<dbReference type="GO" id="GO:0006950">
    <property type="term" value="P:response to stress"/>
    <property type="evidence" value="ECO:0007669"/>
    <property type="project" value="UniProtKB-ARBA"/>
</dbReference>
<comment type="caution">
    <text evidence="11">The sequence shown here is derived from an EMBL/GenBank/DDBJ whole genome shotgun (WGS) entry which is preliminary data.</text>
</comment>
<evidence type="ECO:0000256" key="8">
    <source>
        <dbReference type="PROSITE-ProRule" id="PRU00330"/>
    </source>
</evidence>
<reference evidence="11 12" key="1">
    <citation type="submission" date="2017-08" db="EMBL/GenBank/DDBJ databases">
        <title>Acidophilic green algal genome provides insights into adaptation to an acidic environment.</title>
        <authorList>
            <person name="Hirooka S."/>
            <person name="Hirose Y."/>
            <person name="Kanesaki Y."/>
            <person name="Higuchi S."/>
            <person name="Fujiwara T."/>
            <person name="Onuma R."/>
            <person name="Era A."/>
            <person name="Ohbayashi R."/>
            <person name="Uzuka A."/>
            <person name="Nozaki H."/>
            <person name="Yoshikawa H."/>
            <person name="Miyagishima S.Y."/>
        </authorList>
    </citation>
    <scope>NUCLEOTIDE SEQUENCE [LARGE SCALE GENOMIC DNA]</scope>
    <source>
        <strain evidence="11 12">NIES-2499</strain>
    </source>
</reference>
<dbReference type="PROSITE" id="PS50069">
    <property type="entry name" value="CULLIN_2"/>
    <property type="match status" value="1"/>
</dbReference>
<dbReference type="Gene3D" id="3.30.230.130">
    <property type="entry name" value="Cullin, Chain C, Domain 2"/>
    <property type="match status" value="1"/>
</dbReference>
<dbReference type="FunFam" id="1.20.1310.10:FF:000002">
    <property type="entry name" value="cullin-3 isoform X1"/>
    <property type="match status" value="1"/>
</dbReference>
<proteinExistence type="inferred from homology"/>
<comment type="similarity">
    <text evidence="3 8 9">Belongs to the cullin family.</text>
</comment>
<dbReference type="InterPro" id="IPR036388">
    <property type="entry name" value="WH-like_DNA-bd_sf"/>
</dbReference>
<dbReference type="InterPro" id="IPR016158">
    <property type="entry name" value="Cullin_homology"/>
</dbReference>
<evidence type="ECO:0000256" key="1">
    <source>
        <dbReference type="ARBA" id="ARBA00004123"/>
    </source>
</evidence>
<dbReference type="SMART" id="SM00182">
    <property type="entry name" value="CULLIN"/>
    <property type="match status" value="1"/>
</dbReference>
<evidence type="ECO:0000256" key="2">
    <source>
        <dbReference type="ARBA" id="ARBA00004906"/>
    </source>
</evidence>
<dbReference type="STRING" id="1157962.A0A250WXQ5"/>
<dbReference type="GO" id="GO:0000278">
    <property type="term" value="P:mitotic cell cycle"/>
    <property type="evidence" value="ECO:0007669"/>
    <property type="project" value="UniProtKB-ARBA"/>
</dbReference>
<dbReference type="Gene3D" id="1.20.1310.10">
    <property type="entry name" value="Cullin Repeats"/>
    <property type="match status" value="4"/>
</dbReference>
<dbReference type="PANTHER" id="PTHR11932">
    <property type="entry name" value="CULLIN"/>
    <property type="match status" value="1"/>
</dbReference>
<dbReference type="SUPFAM" id="SSF74788">
    <property type="entry name" value="Cullin repeat-like"/>
    <property type="match status" value="1"/>
</dbReference>
<evidence type="ECO:0000256" key="3">
    <source>
        <dbReference type="ARBA" id="ARBA00006019"/>
    </source>
</evidence>
<dbReference type="OrthoDB" id="27073at2759"/>
<dbReference type="GO" id="GO:0005737">
    <property type="term" value="C:cytoplasm"/>
    <property type="evidence" value="ECO:0007669"/>
    <property type="project" value="UniProtKB-ARBA"/>
</dbReference>
<keyword evidence="7" id="KW-0539">Nucleus</keyword>
<keyword evidence="12" id="KW-1185">Reference proteome</keyword>
<dbReference type="FunFam" id="1.20.1310.10:FF:000006">
    <property type="entry name" value="Cullin 3"/>
    <property type="match status" value="1"/>
</dbReference>
<dbReference type="InterPro" id="IPR019559">
    <property type="entry name" value="Cullin_neddylation_domain"/>
</dbReference>
<dbReference type="FunFam" id="1.10.10.10:FF:000091">
    <property type="entry name" value="Cullin 3"/>
    <property type="match status" value="1"/>
</dbReference>
<dbReference type="GO" id="GO:0000209">
    <property type="term" value="P:protein polyubiquitination"/>
    <property type="evidence" value="ECO:0007669"/>
    <property type="project" value="UniProtKB-ARBA"/>
</dbReference>
<evidence type="ECO:0000256" key="9">
    <source>
        <dbReference type="RuleBase" id="RU003829"/>
    </source>
</evidence>
<keyword evidence="4" id="KW-1017">Isopeptide bond</keyword>
<dbReference type="GO" id="GO:0010468">
    <property type="term" value="P:regulation of gene expression"/>
    <property type="evidence" value="ECO:0007669"/>
    <property type="project" value="UniProtKB-ARBA"/>
</dbReference>
<dbReference type="FunFam" id="1.20.1310.10:FF:000004">
    <property type="entry name" value="Cullin 4B"/>
    <property type="match status" value="1"/>
</dbReference>
<name>A0A250WXQ5_9CHLO</name>
<dbReference type="GO" id="GO:0007165">
    <property type="term" value="P:signal transduction"/>
    <property type="evidence" value="ECO:0007669"/>
    <property type="project" value="UniProtKB-ARBA"/>
</dbReference>
<accession>A0A250WXQ5</accession>
<dbReference type="InterPro" id="IPR036317">
    <property type="entry name" value="Cullin_homology_sf"/>
</dbReference>
<sequence>MSKRVGQIKIEPFRHPVSMDPNYAEKTWSLLENAIKEIHNQNASGLSFEELYRNAYNMVLHKYGERLYRGLQQTLTDQLGVIAKKVESFQGEPFLEELKRRWDLHIKSSQMVRDILMYMDRTFVTQQQKTPVYQLGLELWRNTVVRNPNIKDRLHAILLDFVLKERNGEVVRKGLFKNITQMLVDLGHAVYVEDFEVQFLKSSSDFYKKEAQELLSTCSCHDYLVKAEKRLIEEVERVKSYLDASTENKVTKVVETEMILNQMKTLVEMENSGLVPMLRDDKYDDLSRMYQLLRRVEGGAALIRTVMSDHIKEVGKQLVQDPEKTKDPVEYVQKLLDERDKYDRIVTQAFNDDKTFRAALNQAFESFVNLNNRSPEYISLFIDDQLRRGLKGMSDTDVEVVLDKVMCLFRYLQEKDFFEKYYKLHLSKRLLSGKPVAEEAERGLLVKLKTECGYQFTSKLEGMFTDIKTSRDMMMEFRAKMAGQVGAGASTSSPSSSSAAAVAGPSHETAAPNIDLQVQVLTTGSWPTQAACCCNLPREVERCCEDFKDFYLGTHSGRKLTWQTNMGTADLRVEFGTKRHELNVSTYQMCILMLFNDVDQLTYREIALATEIPAADLKRSLQSLALIKGKNILRKDPQSKDISETDIFCFNDKFTSKLFKVKVGTVTAQKEGETEKQETRQRVEGDRNPEIDAAIVRIMKSRKLLDHNNVVTEVTRQLASRFLPNPAVIKKRIESLIEREFLERDPDNRMMFRYLA</sequence>
<evidence type="ECO:0000313" key="12">
    <source>
        <dbReference type="Proteomes" id="UP000232323"/>
    </source>
</evidence>
<dbReference type="SUPFAM" id="SSF46785">
    <property type="entry name" value="Winged helix' DNA-binding domain"/>
    <property type="match status" value="1"/>
</dbReference>
<dbReference type="Pfam" id="PF00888">
    <property type="entry name" value="Cullin"/>
    <property type="match status" value="1"/>
</dbReference>
<evidence type="ECO:0000256" key="6">
    <source>
        <dbReference type="ARBA" id="ARBA00022843"/>
    </source>
</evidence>
<organism evidence="11 12">
    <name type="scientific">Chlamydomonas eustigma</name>
    <dbReference type="NCBI Taxonomy" id="1157962"/>
    <lineage>
        <taxon>Eukaryota</taxon>
        <taxon>Viridiplantae</taxon>
        <taxon>Chlorophyta</taxon>
        <taxon>core chlorophytes</taxon>
        <taxon>Chlorophyceae</taxon>
        <taxon>CS clade</taxon>
        <taxon>Chlamydomonadales</taxon>
        <taxon>Chlamydomonadaceae</taxon>
        <taxon>Chlamydomonas</taxon>
    </lineage>
</organism>
<dbReference type="InterPro" id="IPR059120">
    <property type="entry name" value="Cullin-like_AB"/>
</dbReference>
<keyword evidence="6" id="KW-0832">Ubl conjugation</keyword>
<dbReference type="InterPro" id="IPR001373">
    <property type="entry name" value="Cullin_N"/>
</dbReference>
<dbReference type="AlphaFoldDB" id="A0A250WXQ5"/>
<dbReference type="InterPro" id="IPR016159">
    <property type="entry name" value="Cullin_repeat-like_dom_sf"/>
</dbReference>
<dbReference type="InterPro" id="IPR036390">
    <property type="entry name" value="WH_DNA-bd_sf"/>
</dbReference>
<dbReference type="Gene3D" id="1.10.10.10">
    <property type="entry name" value="Winged helix-like DNA-binding domain superfamily/Winged helix DNA-binding domain"/>
    <property type="match status" value="1"/>
</dbReference>
<dbReference type="Pfam" id="PF10557">
    <property type="entry name" value="Cullin_Nedd8"/>
    <property type="match status" value="1"/>
</dbReference>
<evidence type="ECO:0000256" key="5">
    <source>
        <dbReference type="ARBA" id="ARBA00022786"/>
    </source>
</evidence>
<dbReference type="GO" id="GO:0043161">
    <property type="term" value="P:proteasome-mediated ubiquitin-dependent protein catabolic process"/>
    <property type="evidence" value="ECO:0007669"/>
    <property type="project" value="UniProtKB-ARBA"/>
</dbReference>
<dbReference type="InterPro" id="IPR045093">
    <property type="entry name" value="Cullin"/>
</dbReference>
<dbReference type="Proteomes" id="UP000232323">
    <property type="component" value="Unassembled WGS sequence"/>
</dbReference>
<evidence type="ECO:0000256" key="4">
    <source>
        <dbReference type="ARBA" id="ARBA00022499"/>
    </source>
</evidence>
<dbReference type="EMBL" id="BEGY01000012">
    <property type="protein sequence ID" value="GAX75479.1"/>
    <property type="molecule type" value="Genomic_DNA"/>
</dbReference>
<comment type="pathway">
    <text evidence="2">Protein modification; protein ubiquitination.</text>
</comment>
<gene>
    <name evidence="11" type="ORF">CEUSTIGMA_g2922.t1</name>
</gene>
<keyword evidence="5" id="KW-0833">Ubl conjugation pathway</keyword>
<dbReference type="GO" id="GO:0031625">
    <property type="term" value="F:ubiquitin protein ligase binding"/>
    <property type="evidence" value="ECO:0007669"/>
    <property type="project" value="InterPro"/>
</dbReference>
<evidence type="ECO:0000256" key="7">
    <source>
        <dbReference type="ARBA" id="ARBA00023242"/>
    </source>
</evidence>